<reference evidence="2 3" key="1">
    <citation type="submission" date="2019-11" db="EMBL/GenBank/DDBJ databases">
        <authorList>
            <person name="Li X.-J."/>
            <person name="Feng X.-M."/>
        </authorList>
    </citation>
    <scope>NUCLEOTIDE SEQUENCE [LARGE SCALE GENOMIC DNA]</scope>
    <source>
        <strain evidence="2 3">XMNu-373</strain>
    </source>
</reference>
<organism evidence="2 3">
    <name type="scientific">Phytoactinopolyspora mesophila</name>
    <dbReference type="NCBI Taxonomy" id="2650750"/>
    <lineage>
        <taxon>Bacteria</taxon>
        <taxon>Bacillati</taxon>
        <taxon>Actinomycetota</taxon>
        <taxon>Actinomycetes</taxon>
        <taxon>Jiangellales</taxon>
        <taxon>Jiangellaceae</taxon>
        <taxon>Phytoactinopolyspora</taxon>
    </lineage>
</organism>
<keyword evidence="3" id="KW-1185">Reference proteome</keyword>
<sequence length="210" mass="22141">MSEFIDTALTFPAVLFSFMLVVVIGYWVLVLLGGLGVDLFDADAAEGTGTDLLATAKLDGVPVTVALSLLIAFAWFTGLVGTVVIGELDVPTPAAIALGIVAVALAVLIAWIITSFVVMFVRRTLPQVRESSHSDFVGRLCVIRTAPLNDGTGQAEVTADDGSTAIIQVRQTGQDEFTNGSTALIFDYDGEVFWVSPFAAELDPGGRLTD</sequence>
<gene>
    <name evidence="2" type="ORF">F7O44_04605</name>
</gene>
<accession>A0A7K3LZC1</accession>
<keyword evidence="1" id="KW-1133">Transmembrane helix</keyword>
<dbReference type="RefSeq" id="WP_162448944.1">
    <property type="nucleotide sequence ID" value="NZ_WLZY01000001.1"/>
</dbReference>
<keyword evidence="1" id="KW-0812">Transmembrane</keyword>
<dbReference type="Proteomes" id="UP000460435">
    <property type="component" value="Unassembled WGS sequence"/>
</dbReference>
<evidence type="ECO:0000313" key="2">
    <source>
        <dbReference type="EMBL" id="NDL56349.1"/>
    </source>
</evidence>
<dbReference type="EMBL" id="WLZY01000001">
    <property type="protein sequence ID" value="NDL56349.1"/>
    <property type="molecule type" value="Genomic_DNA"/>
</dbReference>
<proteinExistence type="predicted"/>
<comment type="caution">
    <text evidence="2">The sequence shown here is derived from an EMBL/GenBank/DDBJ whole genome shotgun (WGS) entry which is preliminary data.</text>
</comment>
<keyword evidence="1" id="KW-0472">Membrane</keyword>
<feature type="transmembrane region" description="Helical" evidence="1">
    <location>
        <begin position="61"/>
        <end position="84"/>
    </location>
</feature>
<feature type="transmembrane region" description="Helical" evidence="1">
    <location>
        <begin position="96"/>
        <end position="121"/>
    </location>
</feature>
<dbReference type="AlphaFoldDB" id="A0A7K3LZC1"/>
<protein>
    <submittedName>
        <fullName evidence="2">DUF1449 family protein</fullName>
    </submittedName>
</protein>
<name>A0A7K3LZC1_9ACTN</name>
<evidence type="ECO:0000313" key="3">
    <source>
        <dbReference type="Proteomes" id="UP000460435"/>
    </source>
</evidence>
<evidence type="ECO:0000256" key="1">
    <source>
        <dbReference type="SAM" id="Phobius"/>
    </source>
</evidence>
<feature type="transmembrane region" description="Helical" evidence="1">
    <location>
        <begin position="12"/>
        <end position="40"/>
    </location>
</feature>